<feature type="region of interest" description="Disordered" evidence="1">
    <location>
        <begin position="1"/>
        <end position="20"/>
    </location>
</feature>
<evidence type="ECO:0000313" key="2">
    <source>
        <dbReference type="EMBL" id="BBX08093.1"/>
    </source>
</evidence>
<dbReference type="KEGG" id="maic:MAIC_28960"/>
<organism evidence="2 3">
    <name type="scientific">Mycolicibacterium aichiense</name>
    <dbReference type="NCBI Taxonomy" id="1799"/>
    <lineage>
        <taxon>Bacteria</taxon>
        <taxon>Bacillati</taxon>
        <taxon>Actinomycetota</taxon>
        <taxon>Actinomycetes</taxon>
        <taxon>Mycobacteriales</taxon>
        <taxon>Mycobacteriaceae</taxon>
        <taxon>Mycolicibacterium</taxon>
    </lineage>
</organism>
<name>A0AAD1HPG0_9MYCO</name>
<dbReference type="EMBL" id="AP022561">
    <property type="protein sequence ID" value="BBX08093.1"/>
    <property type="molecule type" value="Genomic_DNA"/>
</dbReference>
<dbReference type="AlphaFoldDB" id="A0AAD1HPG0"/>
<evidence type="ECO:0000313" key="3">
    <source>
        <dbReference type="Proteomes" id="UP000467327"/>
    </source>
</evidence>
<gene>
    <name evidence="2" type="ORF">MAIC_28960</name>
</gene>
<accession>A0AAD1HPG0</accession>
<reference evidence="2 3" key="1">
    <citation type="journal article" date="2019" name="Emerg. Microbes Infect.">
        <title>Comprehensive subspecies identification of 175 nontuberculous mycobacteria species based on 7547 genomic profiles.</title>
        <authorList>
            <person name="Matsumoto Y."/>
            <person name="Kinjo T."/>
            <person name="Motooka D."/>
            <person name="Nabeya D."/>
            <person name="Jung N."/>
            <person name="Uechi K."/>
            <person name="Horii T."/>
            <person name="Iida T."/>
            <person name="Fujita J."/>
            <person name="Nakamura S."/>
        </authorList>
    </citation>
    <scope>NUCLEOTIDE SEQUENCE [LARGE SCALE GENOMIC DNA]</scope>
    <source>
        <strain evidence="2 3">JCM 6376</strain>
    </source>
</reference>
<dbReference type="Proteomes" id="UP000467327">
    <property type="component" value="Chromosome"/>
</dbReference>
<sequence length="99" mass="10197">MVPGVVHGSALAASPTKGPVATHTPLAAQIRVFFWLSNPKTKPGLGVQGVPPTTFCATFGTQLGEWHEVADAGPASGIATLSSPDATIDPMRTLRIYAS</sequence>
<evidence type="ECO:0000256" key="1">
    <source>
        <dbReference type="SAM" id="MobiDB-lite"/>
    </source>
</evidence>
<proteinExistence type="predicted"/>
<protein>
    <submittedName>
        <fullName evidence="2">Uncharacterized protein</fullName>
    </submittedName>
</protein>
<keyword evidence="3" id="KW-1185">Reference proteome</keyword>